<dbReference type="GO" id="GO:0016705">
    <property type="term" value="F:oxidoreductase activity, acting on paired donors, with incorporation or reduction of molecular oxygen"/>
    <property type="evidence" value="ECO:0007669"/>
    <property type="project" value="InterPro"/>
</dbReference>
<evidence type="ECO:0000256" key="15">
    <source>
        <dbReference type="RuleBase" id="RU000461"/>
    </source>
</evidence>
<protein>
    <submittedName>
        <fullName evidence="17">Cytochrome P450 4d2 isoform X1</fullName>
    </submittedName>
</protein>
<dbReference type="GO" id="GO:0005506">
    <property type="term" value="F:iron ion binding"/>
    <property type="evidence" value="ECO:0007669"/>
    <property type="project" value="InterPro"/>
</dbReference>
<dbReference type="RefSeq" id="XP_023951615.1">
    <property type="nucleotide sequence ID" value="XM_024095847.2"/>
</dbReference>
<evidence type="ECO:0000256" key="3">
    <source>
        <dbReference type="ARBA" id="ARBA00004174"/>
    </source>
</evidence>
<dbReference type="CDD" id="cd20628">
    <property type="entry name" value="CYP4"/>
    <property type="match status" value="1"/>
</dbReference>
<dbReference type="PRINTS" id="PR00385">
    <property type="entry name" value="P450"/>
</dbReference>
<name>A0A6J1NV82_BICAN</name>
<evidence type="ECO:0000313" key="17">
    <source>
        <dbReference type="RefSeq" id="XP_023951615.1"/>
    </source>
</evidence>
<dbReference type="PROSITE" id="PS00086">
    <property type="entry name" value="CYTOCHROME_P450"/>
    <property type="match status" value="1"/>
</dbReference>
<dbReference type="InterPro" id="IPR001128">
    <property type="entry name" value="Cyt_P450"/>
</dbReference>
<keyword evidence="7 14" id="KW-0479">Metal-binding</keyword>
<evidence type="ECO:0000256" key="2">
    <source>
        <dbReference type="ARBA" id="ARBA00003690"/>
    </source>
</evidence>
<dbReference type="SUPFAM" id="SSF48264">
    <property type="entry name" value="Cytochrome P450"/>
    <property type="match status" value="1"/>
</dbReference>
<dbReference type="KEGG" id="bany:112055652"/>
<evidence type="ECO:0000256" key="7">
    <source>
        <dbReference type="ARBA" id="ARBA00022723"/>
    </source>
</evidence>
<dbReference type="InterPro" id="IPR002401">
    <property type="entry name" value="Cyt_P450_E_grp-I"/>
</dbReference>
<evidence type="ECO:0000256" key="1">
    <source>
        <dbReference type="ARBA" id="ARBA00001971"/>
    </source>
</evidence>
<evidence type="ECO:0000256" key="13">
    <source>
        <dbReference type="ARBA" id="ARBA00023136"/>
    </source>
</evidence>
<evidence type="ECO:0000256" key="6">
    <source>
        <dbReference type="ARBA" id="ARBA00022617"/>
    </source>
</evidence>
<dbReference type="InterPro" id="IPR050196">
    <property type="entry name" value="Cytochrome_P450_Monoox"/>
</dbReference>
<dbReference type="Gene3D" id="1.10.630.10">
    <property type="entry name" value="Cytochrome P450"/>
    <property type="match status" value="1"/>
</dbReference>
<keyword evidence="6 14" id="KW-0349">Heme</keyword>
<evidence type="ECO:0000256" key="14">
    <source>
        <dbReference type="PIRSR" id="PIRSR602401-1"/>
    </source>
</evidence>
<evidence type="ECO:0000256" key="10">
    <source>
        <dbReference type="ARBA" id="ARBA00023002"/>
    </source>
</evidence>
<keyword evidence="8" id="KW-0256">Endoplasmic reticulum</keyword>
<dbReference type="Proteomes" id="UP001652582">
    <property type="component" value="Chromosome 7"/>
</dbReference>
<evidence type="ECO:0000256" key="8">
    <source>
        <dbReference type="ARBA" id="ARBA00022824"/>
    </source>
</evidence>
<dbReference type="PANTHER" id="PTHR24291">
    <property type="entry name" value="CYTOCHROME P450 FAMILY 4"/>
    <property type="match status" value="1"/>
</dbReference>
<evidence type="ECO:0000256" key="9">
    <source>
        <dbReference type="ARBA" id="ARBA00022848"/>
    </source>
</evidence>
<organism evidence="16 17">
    <name type="scientific">Bicyclus anynana</name>
    <name type="common">Squinting bush brown butterfly</name>
    <dbReference type="NCBI Taxonomy" id="110368"/>
    <lineage>
        <taxon>Eukaryota</taxon>
        <taxon>Metazoa</taxon>
        <taxon>Ecdysozoa</taxon>
        <taxon>Arthropoda</taxon>
        <taxon>Hexapoda</taxon>
        <taxon>Insecta</taxon>
        <taxon>Pterygota</taxon>
        <taxon>Neoptera</taxon>
        <taxon>Endopterygota</taxon>
        <taxon>Lepidoptera</taxon>
        <taxon>Glossata</taxon>
        <taxon>Ditrysia</taxon>
        <taxon>Papilionoidea</taxon>
        <taxon>Nymphalidae</taxon>
        <taxon>Satyrinae</taxon>
        <taxon>Satyrini</taxon>
        <taxon>Mycalesina</taxon>
        <taxon>Bicyclus</taxon>
    </lineage>
</organism>
<keyword evidence="11 14" id="KW-0408">Iron</keyword>
<feature type="binding site" description="axial binding residue" evidence="14">
    <location>
        <position position="459"/>
    </location>
    <ligand>
        <name>heme</name>
        <dbReference type="ChEBI" id="CHEBI:30413"/>
    </ligand>
    <ligandPart>
        <name>Fe</name>
        <dbReference type="ChEBI" id="CHEBI:18248"/>
    </ligandPart>
</feature>
<keyword evidence="10 15" id="KW-0560">Oxidoreductase</keyword>
<sequence length="521" mass="60186">MHLFVCTVEMKMTLWLLLVLLVLWTAFRFRRRRLYKLASKIAHSKDDLPFISIAHKFMGNTEDIMTNLTKFSYEAMETNGVTRGWLNHILYLLMVNPMDLEVVLKTCMEKDDLHRFIRKIIGYGGIFAPVPIWRRRRKILLPAFSPKIVEGFVEVFSEQSQIIKKKLESACGPEAFNLWPIVSAYSLDSVCETAMGVKVKAQMNSNSPFLTCLANLLNIICERIFHLWLQPEWLFRLFPQYNEHQRCIHTLHDFTDEVIRRKRDEIKNEKQSQPESDSQFDLGNYKRKSFLDLLISLSGGENGYTDLELREEILTLTVAGTDTSTVAMCFTLVLLGKYPEIQEKLYQEIKEVFGESNRPVVIGDIRSMKYLDRVVKETLRLFPPVPFVIRKVETEITLPSGLMCPSGSGIVVSIIGAHRDPKYWGPDAEHFDPDRFLPERFNLQHACSYMPFSNGPRNCVGYQYALISIKTVLTTILRNFKVIGEPEKGPIPNIRLKLDIMLKAVEGYHVKMEKRKTSTMD</sequence>
<evidence type="ECO:0000256" key="4">
    <source>
        <dbReference type="ARBA" id="ARBA00004406"/>
    </source>
</evidence>
<comment type="subcellular location">
    <subcellularLocation>
        <location evidence="4">Endoplasmic reticulum membrane</location>
        <topology evidence="4">Peripheral membrane protein</topology>
    </subcellularLocation>
    <subcellularLocation>
        <location evidence="3">Microsome membrane</location>
        <topology evidence="3">Peripheral membrane protein</topology>
    </subcellularLocation>
</comment>
<dbReference type="GO" id="GO:0020037">
    <property type="term" value="F:heme binding"/>
    <property type="evidence" value="ECO:0007669"/>
    <property type="project" value="InterPro"/>
</dbReference>
<dbReference type="OrthoDB" id="1470350at2759"/>
<accession>A0A6J1NV82</accession>
<dbReference type="GO" id="GO:0005789">
    <property type="term" value="C:endoplasmic reticulum membrane"/>
    <property type="evidence" value="ECO:0007669"/>
    <property type="project" value="UniProtKB-SubCell"/>
</dbReference>
<dbReference type="InterPro" id="IPR036396">
    <property type="entry name" value="Cyt_P450_sf"/>
</dbReference>
<evidence type="ECO:0000256" key="11">
    <source>
        <dbReference type="ARBA" id="ARBA00023004"/>
    </source>
</evidence>
<dbReference type="AlphaFoldDB" id="A0A6J1NV82"/>
<keyword evidence="13" id="KW-0472">Membrane</keyword>
<dbReference type="PANTHER" id="PTHR24291:SF189">
    <property type="entry name" value="CYTOCHROME P450 4C3-RELATED"/>
    <property type="match status" value="1"/>
</dbReference>
<evidence type="ECO:0000256" key="5">
    <source>
        <dbReference type="ARBA" id="ARBA00010617"/>
    </source>
</evidence>
<dbReference type="InterPro" id="IPR017972">
    <property type="entry name" value="Cyt_P450_CS"/>
</dbReference>
<keyword evidence="12 15" id="KW-0503">Monooxygenase</keyword>
<gene>
    <name evidence="17" type="primary">LOC112055652</name>
</gene>
<reference evidence="17" key="1">
    <citation type="submission" date="2025-08" db="UniProtKB">
        <authorList>
            <consortium name="RefSeq"/>
        </authorList>
    </citation>
    <scope>IDENTIFICATION</scope>
</reference>
<comment type="cofactor">
    <cofactor evidence="1 14">
        <name>heme</name>
        <dbReference type="ChEBI" id="CHEBI:30413"/>
    </cofactor>
</comment>
<dbReference type="Pfam" id="PF00067">
    <property type="entry name" value="p450"/>
    <property type="match status" value="1"/>
</dbReference>
<evidence type="ECO:0000313" key="16">
    <source>
        <dbReference type="Proteomes" id="UP001652582"/>
    </source>
</evidence>
<evidence type="ECO:0000256" key="12">
    <source>
        <dbReference type="ARBA" id="ARBA00023033"/>
    </source>
</evidence>
<keyword evidence="16" id="KW-1185">Reference proteome</keyword>
<dbReference type="GeneID" id="112055652"/>
<proteinExistence type="inferred from homology"/>
<comment type="function">
    <text evidence="2">May be involved in the metabolism of insect hormones and in the breakdown of synthetic insecticides.</text>
</comment>
<dbReference type="PRINTS" id="PR00463">
    <property type="entry name" value="EP450I"/>
</dbReference>
<comment type="similarity">
    <text evidence="5 15">Belongs to the cytochrome P450 family.</text>
</comment>
<dbReference type="GO" id="GO:0004497">
    <property type="term" value="F:monooxygenase activity"/>
    <property type="evidence" value="ECO:0007669"/>
    <property type="project" value="UniProtKB-KW"/>
</dbReference>
<keyword evidence="9" id="KW-0492">Microsome</keyword>